<organism evidence="2 3">
    <name type="scientific">Microcosmobacter mediterraneus</name>
    <dbReference type="NCBI Taxonomy" id="3075607"/>
    <lineage>
        <taxon>Bacteria</taxon>
        <taxon>Pseudomonadati</taxon>
        <taxon>Bacteroidota</taxon>
        <taxon>Flavobacteriia</taxon>
        <taxon>Flavobacteriales</taxon>
        <taxon>Flavobacteriaceae</taxon>
        <taxon>Microcosmobacter</taxon>
    </lineage>
</organism>
<gene>
    <name evidence="2" type="ORF">RM697_10260</name>
</gene>
<evidence type="ECO:0000259" key="1">
    <source>
        <dbReference type="Pfam" id="PF01841"/>
    </source>
</evidence>
<feature type="domain" description="Transglutaminase-like" evidence="1">
    <location>
        <begin position="320"/>
        <end position="398"/>
    </location>
</feature>
<proteinExistence type="predicted"/>
<dbReference type="EMBL" id="JAVRIA010000005">
    <property type="protein sequence ID" value="MDT0559033.1"/>
    <property type="molecule type" value="Genomic_DNA"/>
</dbReference>
<accession>A0ABU2YPR6</accession>
<dbReference type="Gene3D" id="2.60.40.3140">
    <property type="match status" value="1"/>
</dbReference>
<dbReference type="Pfam" id="PF01841">
    <property type="entry name" value="Transglut_core"/>
    <property type="match status" value="1"/>
</dbReference>
<dbReference type="RefSeq" id="WP_311427798.1">
    <property type="nucleotide sequence ID" value="NZ_JAVRIA010000005.1"/>
</dbReference>
<sequence>MKNLTILLCLVSMQLAFCQDFKFGKISKAELEEKVHPLDSTASAAVLYRKETVSFIYTQSDGFMQQREITERIKIYNKEGFDWATKKLYLYEGGSGSKEQLNGAKGYTYNLVSGKIEKEKLKKNGIFEEDFNEFTEINTITMPNIKEGCVIDYTYKIVSPFIVIDDLIFQYDIPINRLEMSVSTPEYYAYNKQFNSKAFFVPKLVESTSKGSARVTTSSRTNSTVSASRNYQQNSFEYKLNIIKINEDNVPALKTEPYSGNVNNYRSKMSIELAAILNQYGATEKSFSTNWEKVSKTIYESSDFGNQLNRSGFFKNDVASIASNINDPFEKAFVLQSYVKSKVRWNGIYGYRAQKGTRKAYLEGEGNVADINLLLVAMLRSQGVNANPVLVSTRNNGIPLFPTRKGFNYVICIVENGDNYALLDASEPYSMINVLPERTLNWQGRVLKDDGSSYWITLRSNKKATEATSLNVKLNTDLSASGKVRQSITSYTALNYRNRYGQLAEADHIKSLEKNKGDIVISNLIFDNKTDITQPVKITYDYELSDAMEEIGDKLYFSPLLFLATEESPFKLDERKYPIDFVIPFEDKYLINIMLPEGYTVESMPESIAYEFGDNGAKFSYVAKLNGKYLQLSVNLDLKSSIILPKDYVVFKDFFENIVEKQTEQIVLTKS</sequence>
<dbReference type="InterPro" id="IPR002931">
    <property type="entry name" value="Transglutaminase-like"/>
</dbReference>
<comment type="caution">
    <text evidence="2">The sequence shown here is derived from an EMBL/GenBank/DDBJ whole genome shotgun (WGS) entry which is preliminary data.</text>
</comment>
<dbReference type="Gene3D" id="2.60.120.1130">
    <property type="match status" value="1"/>
</dbReference>
<name>A0ABU2YPR6_9FLAO</name>
<evidence type="ECO:0000313" key="2">
    <source>
        <dbReference type="EMBL" id="MDT0559033.1"/>
    </source>
</evidence>
<keyword evidence="3" id="KW-1185">Reference proteome</keyword>
<reference evidence="2 3" key="1">
    <citation type="submission" date="2023-09" db="EMBL/GenBank/DDBJ databases">
        <authorList>
            <person name="Rey-Velasco X."/>
        </authorList>
    </citation>
    <scope>NUCLEOTIDE SEQUENCE [LARGE SCALE GENOMIC DNA]</scope>
    <source>
        <strain evidence="2 3">W332</strain>
    </source>
</reference>
<dbReference type="Gene3D" id="3.10.620.30">
    <property type="match status" value="1"/>
</dbReference>
<evidence type="ECO:0000313" key="3">
    <source>
        <dbReference type="Proteomes" id="UP001259492"/>
    </source>
</evidence>
<dbReference type="Proteomes" id="UP001259492">
    <property type="component" value="Unassembled WGS sequence"/>
</dbReference>
<protein>
    <submittedName>
        <fullName evidence="2">Transglutaminase domain-containing protein</fullName>
    </submittedName>
</protein>